<dbReference type="InterPro" id="IPR050266">
    <property type="entry name" value="AB_hydrolase_sf"/>
</dbReference>
<dbReference type="PRINTS" id="PR00111">
    <property type="entry name" value="ABHYDROLASE"/>
</dbReference>
<keyword evidence="2" id="KW-0614">Plasmid</keyword>
<dbReference type="KEGG" id="dpd:Deipe_3876"/>
<evidence type="ECO:0000313" key="3">
    <source>
        <dbReference type="Proteomes" id="UP000010467"/>
    </source>
</evidence>
<dbReference type="EMBL" id="CP003383">
    <property type="protein sequence ID" value="AFZ69291.1"/>
    <property type="molecule type" value="Genomic_DNA"/>
</dbReference>
<organism evidence="2 3">
    <name type="scientific">Deinococcus peraridilitoris (strain DSM 19664 / LMG 22246 / CIP 109416 / KR-200)</name>
    <dbReference type="NCBI Taxonomy" id="937777"/>
    <lineage>
        <taxon>Bacteria</taxon>
        <taxon>Thermotogati</taxon>
        <taxon>Deinococcota</taxon>
        <taxon>Deinococci</taxon>
        <taxon>Deinococcales</taxon>
        <taxon>Deinococcaceae</taxon>
        <taxon>Deinococcus</taxon>
    </lineage>
</organism>
<evidence type="ECO:0000313" key="2">
    <source>
        <dbReference type="EMBL" id="AFZ69291.1"/>
    </source>
</evidence>
<dbReference type="Gene3D" id="3.40.50.1820">
    <property type="entry name" value="alpha/beta hydrolase"/>
    <property type="match status" value="1"/>
</dbReference>
<dbReference type="InterPro" id="IPR000639">
    <property type="entry name" value="Epox_hydrolase-like"/>
</dbReference>
<dbReference type="InterPro" id="IPR029058">
    <property type="entry name" value="AB_hydrolase_fold"/>
</dbReference>
<keyword evidence="2" id="KW-0808">Transferase</keyword>
<protein>
    <submittedName>
        <fullName evidence="2">Putative hydrolase or acyltransferase of alpha/beta superfamily</fullName>
    </submittedName>
</protein>
<sequence>MESNVTTVNGIRRRWEEQGQGQPVVFLHGIPTDPSLWRHVMPRVHGARTLAWEMVGYGESIPEGQGRDISVARQAEYLASWMRELGLGRAVVVGHDLGGGVAQILAVRHPDLVAGLVLMNAISYDSWPIPMVKAMRAASGVVERLPDAVFKLVMQSFLMMGHDQGSKAREAFKHHWPHYQRHGGAAAFIRQVRSLNVRDTLEISDQIPRLGVPARLVWGAADQFQEIGYGYRLAYELRAPLDRIEGGKHFVPEDHPDRVADAVQGLLGDLNWAG</sequence>
<gene>
    <name evidence="2" type="ordered locus">Deipe_3876</name>
</gene>
<keyword evidence="2" id="KW-0012">Acyltransferase</keyword>
<dbReference type="Proteomes" id="UP000010467">
    <property type="component" value="Plasmid pDEIPE01"/>
</dbReference>
<reference evidence="3" key="1">
    <citation type="submission" date="2012-03" db="EMBL/GenBank/DDBJ databases">
        <title>Complete sequence of plasmid 1 of Deinococcus peraridilitoris DSM 19664.</title>
        <authorList>
            <person name="Lucas S."/>
            <person name="Copeland A."/>
            <person name="Lapidus A."/>
            <person name="Glavina del Rio T."/>
            <person name="Dalin E."/>
            <person name="Tice H."/>
            <person name="Bruce D."/>
            <person name="Goodwin L."/>
            <person name="Pitluck S."/>
            <person name="Peters L."/>
            <person name="Mikhailova N."/>
            <person name="Lu M."/>
            <person name="Kyrpides N."/>
            <person name="Mavromatis K."/>
            <person name="Ivanova N."/>
            <person name="Brettin T."/>
            <person name="Detter J.C."/>
            <person name="Han C."/>
            <person name="Larimer F."/>
            <person name="Land M."/>
            <person name="Hauser L."/>
            <person name="Markowitz V."/>
            <person name="Cheng J.-F."/>
            <person name="Hugenholtz P."/>
            <person name="Woyke T."/>
            <person name="Wu D."/>
            <person name="Pukall R."/>
            <person name="Steenblock K."/>
            <person name="Brambilla E."/>
            <person name="Klenk H.-P."/>
            <person name="Eisen J.A."/>
        </authorList>
    </citation>
    <scope>NUCLEOTIDE SEQUENCE [LARGE SCALE GENOMIC DNA]</scope>
    <source>
        <strain evidence="3">DSM 19664 / LMG 22246 / CIP 109416 / KR-200</strain>
        <plasmid evidence="3">Plasmid pDEIPE01</plasmid>
    </source>
</reference>
<name>L0A614_DEIPD</name>
<dbReference type="PATRIC" id="fig|937777.3.peg.3888"/>
<dbReference type="OrthoDB" id="9776303at2"/>
<geneLocation type="plasmid" evidence="2 3">
    <name>pDEIPE01</name>
</geneLocation>
<dbReference type="InterPro" id="IPR000073">
    <property type="entry name" value="AB_hydrolase_1"/>
</dbReference>
<feature type="domain" description="AB hydrolase-1" evidence="1">
    <location>
        <begin position="23"/>
        <end position="142"/>
    </location>
</feature>
<evidence type="ECO:0000259" key="1">
    <source>
        <dbReference type="Pfam" id="PF00561"/>
    </source>
</evidence>
<keyword evidence="2" id="KW-0378">Hydrolase</keyword>
<dbReference type="Pfam" id="PF00561">
    <property type="entry name" value="Abhydrolase_1"/>
    <property type="match status" value="1"/>
</dbReference>
<dbReference type="HOGENOM" id="CLU_020336_13_3_0"/>
<dbReference type="GO" id="GO:0016746">
    <property type="term" value="F:acyltransferase activity"/>
    <property type="evidence" value="ECO:0007669"/>
    <property type="project" value="UniProtKB-KW"/>
</dbReference>
<dbReference type="SUPFAM" id="SSF53474">
    <property type="entry name" value="alpha/beta-Hydrolases"/>
    <property type="match status" value="1"/>
</dbReference>
<dbReference type="AlphaFoldDB" id="L0A614"/>
<dbReference type="GO" id="GO:0016787">
    <property type="term" value="F:hydrolase activity"/>
    <property type="evidence" value="ECO:0007669"/>
    <property type="project" value="UniProtKB-KW"/>
</dbReference>
<dbReference type="PRINTS" id="PR00412">
    <property type="entry name" value="EPOXHYDRLASE"/>
</dbReference>
<dbReference type="PANTHER" id="PTHR43798">
    <property type="entry name" value="MONOACYLGLYCEROL LIPASE"/>
    <property type="match status" value="1"/>
</dbReference>
<proteinExistence type="predicted"/>
<accession>L0A614</accession>
<dbReference type="RefSeq" id="WP_015231193.1">
    <property type="nucleotide sequence ID" value="NC_019789.1"/>
</dbReference>
<keyword evidence="3" id="KW-1185">Reference proteome</keyword>